<dbReference type="InterPro" id="IPR001807">
    <property type="entry name" value="ClC"/>
</dbReference>
<dbReference type="GO" id="GO:0016020">
    <property type="term" value="C:membrane"/>
    <property type="evidence" value="ECO:0007669"/>
    <property type="project" value="UniProtKB-SubCell"/>
</dbReference>
<feature type="compositionally biased region" description="Basic and acidic residues" evidence="5">
    <location>
        <begin position="398"/>
        <end position="407"/>
    </location>
</feature>
<feature type="transmembrane region" description="Helical" evidence="6">
    <location>
        <begin position="363"/>
        <end position="385"/>
    </location>
</feature>
<accession>A0A6J6EFT6</accession>
<keyword evidence="3 6" id="KW-1133">Transmembrane helix</keyword>
<dbReference type="PRINTS" id="PR00762">
    <property type="entry name" value="CLCHANNEL"/>
</dbReference>
<comment type="subcellular location">
    <subcellularLocation>
        <location evidence="1">Membrane</location>
        <topology evidence="1">Multi-pass membrane protein</topology>
    </subcellularLocation>
</comment>
<dbReference type="AlphaFoldDB" id="A0A6J6EFT6"/>
<protein>
    <submittedName>
        <fullName evidence="7">Unannotated protein</fullName>
    </submittedName>
</protein>
<evidence type="ECO:0000313" key="7">
    <source>
        <dbReference type="EMBL" id="CAB4574309.1"/>
    </source>
</evidence>
<feature type="transmembrane region" description="Helical" evidence="6">
    <location>
        <begin position="298"/>
        <end position="320"/>
    </location>
</feature>
<feature type="transmembrane region" description="Helical" evidence="6">
    <location>
        <begin position="332"/>
        <end position="351"/>
    </location>
</feature>
<evidence type="ECO:0000256" key="1">
    <source>
        <dbReference type="ARBA" id="ARBA00004141"/>
    </source>
</evidence>
<dbReference type="InterPro" id="IPR050368">
    <property type="entry name" value="ClC-type_chloride_channel"/>
</dbReference>
<evidence type="ECO:0000256" key="6">
    <source>
        <dbReference type="SAM" id="Phobius"/>
    </source>
</evidence>
<keyword evidence="2 6" id="KW-0812">Transmembrane</keyword>
<dbReference type="PANTHER" id="PTHR43427">
    <property type="entry name" value="CHLORIDE CHANNEL PROTEIN CLC-E"/>
    <property type="match status" value="1"/>
</dbReference>
<feature type="region of interest" description="Disordered" evidence="5">
    <location>
        <begin position="392"/>
        <end position="417"/>
    </location>
</feature>
<name>A0A6J6EFT6_9ZZZZ</name>
<evidence type="ECO:0000256" key="2">
    <source>
        <dbReference type="ARBA" id="ARBA00022692"/>
    </source>
</evidence>
<dbReference type="PANTHER" id="PTHR43427:SF12">
    <property type="entry name" value="CHLORIDE TRANSPORTER"/>
    <property type="match status" value="1"/>
</dbReference>
<proteinExistence type="predicted"/>
<dbReference type="Gene3D" id="1.10.3080.10">
    <property type="entry name" value="Clc chloride channel"/>
    <property type="match status" value="1"/>
</dbReference>
<sequence>MKRFAHLLSIVLSSIVVGAVGGIGSWALFEALDQATSTRLEHRWLVWLLPLAAGILGFTYWKFGGSANRGTSIVIANANGGDGTEPVEPVPARMAPMIFGATYIAQLTGASVGREGAALQISGSVTSLLARPLRLSDGDRGLLMTAAMAGAFGGAFGVPLAGAIFGLEVQRTGRLRYEGVVPALVASVTADLVVEGLGRSTPISHLVIDLDWWMATRLAALGVVAGLAARLFIVVLRLVRTIAERTVAFTPLRPVVGGLATLALMLLLGRDYLGLSLPLVDHALAGDLADWWDPLLKILFTAVALGCGIPGGEVTPLFVVGATLGSVMSAPLGLPPAITAAVCLGAVFGAASNTPVACAVLVIELFGAHMAIPAAIVGVVAYAVSPREGIYSGQRPGSTKDLRDPNRRANAAPPPHA</sequence>
<feature type="transmembrane region" description="Helical" evidence="6">
    <location>
        <begin position="6"/>
        <end position="32"/>
    </location>
</feature>
<dbReference type="EMBL" id="CAEZTS010000037">
    <property type="protein sequence ID" value="CAB4574309.1"/>
    <property type="molecule type" value="Genomic_DNA"/>
</dbReference>
<keyword evidence="4 6" id="KW-0472">Membrane</keyword>
<feature type="transmembrane region" description="Helical" evidence="6">
    <location>
        <begin position="251"/>
        <end position="269"/>
    </location>
</feature>
<evidence type="ECO:0000256" key="5">
    <source>
        <dbReference type="SAM" id="MobiDB-lite"/>
    </source>
</evidence>
<evidence type="ECO:0000256" key="3">
    <source>
        <dbReference type="ARBA" id="ARBA00022989"/>
    </source>
</evidence>
<feature type="transmembrane region" description="Helical" evidence="6">
    <location>
        <begin position="44"/>
        <end position="61"/>
    </location>
</feature>
<dbReference type="SUPFAM" id="SSF81340">
    <property type="entry name" value="Clc chloride channel"/>
    <property type="match status" value="1"/>
</dbReference>
<evidence type="ECO:0000256" key="4">
    <source>
        <dbReference type="ARBA" id="ARBA00023136"/>
    </source>
</evidence>
<dbReference type="InterPro" id="IPR014743">
    <property type="entry name" value="Cl-channel_core"/>
</dbReference>
<reference evidence="7" key="1">
    <citation type="submission" date="2020-05" db="EMBL/GenBank/DDBJ databases">
        <authorList>
            <person name="Chiriac C."/>
            <person name="Salcher M."/>
            <person name="Ghai R."/>
            <person name="Kavagutti S V."/>
        </authorList>
    </citation>
    <scope>NUCLEOTIDE SEQUENCE</scope>
</reference>
<dbReference type="Pfam" id="PF00654">
    <property type="entry name" value="Voltage_CLC"/>
    <property type="match status" value="1"/>
</dbReference>
<feature type="transmembrane region" description="Helical" evidence="6">
    <location>
        <begin position="142"/>
        <end position="167"/>
    </location>
</feature>
<gene>
    <name evidence="7" type="ORF">UFOPK1722_00590</name>
</gene>
<organism evidence="7">
    <name type="scientific">freshwater metagenome</name>
    <dbReference type="NCBI Taxonomy" id="449393"/>
    <lineage>
        <taxon>unclassified sequences</taxon>
        <taxon>metagenomes</taxon>
        <taxon>ecological metagenomes</taxon>
    </lineage>
</organism>
<dbReference type="GO" id="GO:0015108">
    <property type="term" value="F:chloride transmembrane transporter activity"/>
    <property type="evidence" value="ECO:0007669"/>
    <property type="project" value="InterPro"/>
</dbReference>
<feature type="transmembrane region" description="Helical" evidence="6">
    <location>
        <begin position="218"/>
        <end position="239"/>
    </location>
</feature>